<sequence length="101" mass="10670">MFGVVLVRVCLDGEVRGEVRASRGWREAPPSLLEVFNRYPLVMVGTVDGGDCVGLVGAVAVPLPPPPGLASFLSPAERLRELPGRPLKVLARGTRLASSPP</sequence>
<evidence type="ECO:0000313" key="2">
    <source>
        <dbReference type="Proteomes" id="UP000610960"/>
    </source>
</evidence>
<dbReference type="AlphaFoldDB" id="A0A830GSQ7"/>
<reference evidence="1" key="2">
    <citation type="submission" date="2020-09" db="EMBL/GenBank/DDBJ databases">
        <authorList>
            <person name="Sun Q."/>
            <person name="Ohkuma M."/>
        </authorList>
    </citation>
    <scope>NUCLEOTIDE SEQUENCE</scope>
    <source>
        <strain evidence="1">JCM 10088</strain>
    </source>
</reference>
<evidence type="ECO:0000313" key="1">
    <source>
        <dbReference type="EMBL" id="GGP19751.1"/>
    </source>
</evidence>
<organism evidence="1 2">
    <name type="scientific">Thermocladium modestius</name>
    <dbReference type="NCBI Taxonomy" id="62609"/>
    <lineage>
        <taxon>Archaea</taxon>
        <taxon>Thermoproteota</taxon>
        <taxon>Thermoprotei</taxon>
        <taxon>Thermoproteales</taxon>
        <taxon>Thermoproteaceae</taxon>
        <taxon>Thermocladium</taxon>
    </lineage>
</organism>
<reference evidence="1" key="1">
    <citation type="journal article" date="2014" name="Int. J. Syst. Evol. Microbiol.">
        <title>Complete genome sequence of Corynebacterium casei LMG S-19264T (=DSM 44701T), isolated from a smear-ripened cheese.</title>
        <authorList>
            <consortium name="US DOE Joint Genome Institute (JGI-PGF)"/>
            <person name="Walter F."/>
            <person name="Albersmeier A."/>
            <person name="Kalinowski J."/>
            <person name="Ruckert C."/>
        </authorList>
    </citation>
    <scope>NUCLEOTIDE SEQUENCE</scope>
    <source>
        <strain evidence="1">JCM 10088</strain>
    </source>
</reference>
<protein>
    <submittedName>
        <fullName evidence="1">Uncharacterized protein</fullName>
    </submittedName>
</protein>
<name>A0A830GSQ7_9CREN</name>
<dbReference type="EMBL" id="BMNL01000001">
    <property type="protein sequence ID" value="GGP19751.1"/>
    <property type="molecule type" value="Genomic_DNA"/>
</dbReference>
<accession>A0A830GSQ7</accession>
<comment type="caution">
    <text evidence="1">The sequence shown here is derived from an EMBL/GenBank/DDBJ whole genome shotgun (WGS) entry which is preliminary data.</text>
</comment>
<keyword evidence="2" id="KW-1185">Reference proteome</keyword>
<proteinExistence type="predicted"/>
<gene>
    <name evidence="1" type="ORF">GCM10007981_04700</name>
</gene>
<dbReference type="RefSeq" id="WP_188595838.1">
    <property type="nucleotide sequence ID" value="NZ_BMNL01000001.1"/>
</dbReference>
<dbReference type="Proteomes" id="UP000610960">
    <property type="component" value="Unassembled WGS sequence"/>
</dbReference>